<evidence type="ECO:0000256" key="4">
    <source>
        <dbReference type="ARBA" id="ARBA00022692"/>
    </source>
</evidence>
<feature type="transmembrane region" description="Helical" evidence="11">
    <location>
        <begin position="180"/>
        <end position="198"/>
    </location>
</feature>
<evidence type="ECO:0000313" key="15">
    <source>
        <dbReference type="Proteomes" id="UP000053237"/>
    </source>
</evidence>
<feature type="transmembrane region" description="Helical" evidence="11">
    <location>
        <begin position="273"/>
        <end position="291"/>
    </location>
</feature>
<keyword evidence="9 11" id="KW-0472">Membrane</keyword>
<keyword evidence="10" id="KW-0407">Ion channel</keyword>
<feature type="transmembrane region" description="Helical" evidence="11">
    <location>
        <begin position="244"/>
        <end position="261"/>
    </location>
</feature>
<keyword evidence="2" id="KW-0813">Transport</keyword>
<comment type="subcellular location">
    <subcellularLocation>
        <location evidence="1">Membrane</location>
        <topology evidence="1">Multi-pass membrane protein</topology>
    </subcellularLocation>
</comment>
<evidence type="ECO:0000256" key="10">
    <source>
        <dbReference type="ARBA" id="ARBA00023303"/>
    </source>
</evidence>
<evidence type="ECO:0000256" key="11">
    <source>
        <dbReference type="SAM" id="Phobius"/>
    </source>
</evidence>
<evidence type="ECO:0000256" key="1">
    <source>
        <dbReference type="ARBA" id="ARBA00004141"/>
    </source>
</evidence>
<keyword evidence="8" id="KW-0406">Ion transport</keyword>
<keyword evidence="4 11" id="KW-0812">Transmembrane</keyword>
<evidence type="ECO:0000256" key="3">
    <source>
        <dbReference type="ARBA" id="ARBA00022538"/>
    </source>
</evidence>
<reference evidence="14 15" key="1">
    <citation type="submission" date="2012-05" db="EMBL/GenBank/DDBJ databases">
        <title>Recombination and specialization in a pathogen metapopulation.</title>
        <authorList>
            <person name="Gardiner A."/>
            <person name="Kemen E."/>
            <person name="Schultz-Larsen T."/>
            <person name="MacLean D."/>
            <person name="Van Oosterhout C."/>
            <person name="Jones J.D.G."/>
        </authorList>
    </citation>
    <scope>NUCLEOTIDE SEQUENCE [LARGE SCALE GENOMIC DNA]</scope>
    <source>
        <strain evidence="14 15">Ac Nc2</strain>
    </source>
</reference>
<keyword evidence="6" id="KW-0630">Potassium</keyword>
<dbReference type="SUPFAM" id="SSF81324">
    <property type="entry name" value="Voltage-gated potassium channels"/>
    <property type="match status" value="1"/>
</dbReference>
<dbReference type="Gene3D" id="1.10.287.70">
    <property type="match status" value="1"/>
</dbReference>
<name>A0A024GB60_9STRA</name>
<organism evidence="14 15">
    <name type="scientific">Albugo candida</name>
    <dbReference type="NCBI Taxonomy" id="65357"/>
    <lineage>
        <taxon>Eukaryota</taxon>
        <taxon>Sar</taxon>
        <taxon>Stramenopiles</taxon>
        <taxon>Oomycota</taxon>
        <taxon>Peronosporomycetes</taxon>
        <taxon>Albuginales</taxon>
        <taxon>Albuginaceae</taxon>
        <taxon>Albugo</taxon>
    </lineage>
</organism>
<feature type="transmembrane region" description="Helical" evidence="11">
    <location>
        <begin position="81"/>
        <end position="100"/>
    </location>
</feature>
<dbReference type="Proteomes" id="UP000053237">
    <property type="component" value="Unassembled WGS sequence"/>
</dbReference>
<feature type="transmembrane region" description="Helical" evidence="11">
    <location>
        <begin position="143"/>
        <end position="160"/>
    </location>
</feature>
<dbReference type="PANTHER" id="PTHR10027:SF10">
    <property type="entry name" value="SLOWPOKE 2, ISOFORM D"/>
    <property type="match status" value="1"/>
</dbReference>
<evidence type="ECO:0000256" key="9">
    <source>
        <dbReference type="ARBA" id="ARBA00023136"/>
    </source>
</evidence>
<dbReference type="Pfam" id="PF03493">
    <property type="entry name" value="BK_channel_a"/>
    <property type="match status" value="1"/>
</dbReference>
<keyword evidence="3" id="KW-0633">Potassium transport</keyword>
<dbReference type="STRING" id="65357.A0A024GB60"/>
<dbReference type="GO" id="GO:0005267">
    <property type="term" value="F:potassium channel activity"/>
    <property type="evidence" value="ECO:0007669"/>
    <property type="project" value="UniProtKB-KW"/>
</dbReference>
<feature type="domain" description="Calcium-activated potassium channel BK alpha subunit" evidence="12">
    <location>
        <begin position="456"/>
        <end position="545"/>
    </location>
</feature>
<feature type="domain" description="RCK N-terminal" evidence="13">
    <location>
        <begin position="650"/>
        <end position="761"/>
    </location>
</feature>
<feature type="transmembrane region" description="Helical" evidence="11">
    <location>
        <begin position="210"/>
        <end position="232"/>
    </location>
</feature>
<accession>A0A024GB60</accession>
<gene>
    <name evidence="14" type="ORF">BN9_043560</name>
</gene>
<sequence>MMHSAPNASNNTQLCTEHAKHYGTIPMTSPFHRTMMKESVPPHRSLGSAHGVVSSTSLNFLRGKRLRDRLSRYLDHSTFGIFYDVVVAISSFLFSCSYILRTYQPPLSSLPPLQWSLEIILAACFFIAFFFRDVYLSDHRLDSILSVSTLEVLCITLPVLPASFLVSSHTLWLGASPWRFLYPVRFLHCYQSIKAVLARCHEYMAPVQQFAALCYLQLIFIIACAAGILQIAETLDEGIKWNHNWTFFNSFFNSILMFVTIQVPPADNTLAKLFVGILVVVLIVIVPYQLAHVMDLRSAFSVYQAAKYKPSSRVRHVVLCGDLSTLRIDCFFHEVFHDDHDVVDVNVVVLSEEEPSSSLQALLMDPFYSKRTSFIQGSILDQQDAERSACCSASAIFILSHANKQTDEQECDYRTLMRVLAAKRFGPCAPLYVQMHRSCNARLMEDLHVENALFYPELVLSLLAQNCVCPGFSTLIYNLTCSSNVNASNSYLDAETSHWVSRYLHGASHELYCVKLPSEAVVGGMAFAQVSGLIFEKCGVIVFAIVPAGAPQSNILLNPGFSYTCVGYESAIAIAKDRRQADAVESMTKGSWRPPLSSSLLGQSQVPNCLPRLLHRPSIVGKAGDTGPRRLHDVLIDDVSTLQFQLDPITVCIVSMDTFPEHMPYFIGPLRVDVLHPHRPIVFIAATIPNEEQYALFAHFPDVYFLHRNPYHISSLQLGGVQKSFRIVLMSTQREAFSESCETELLADAPCLALYRTVLSMVGHHNAGSIITELTNRSNVHYIAQYLLQEPRRGFPSEKKTLALIASDFSVSPAFASGLTCSLSFCDNLMINQFFNPMIKRILHEFISAAWKSDGFVLEDKSSEDSSDTADKMLQRSSLYATKAPKHLVGRCFAEMFHGLLLSEGMLVLGLFRYLKDGENASLGYVYTSPSPGELITEDDLLYILSHRQPSWYWD</sequence>
<dbReference type="InterPro" id="IPR003148">
    <property type="entry name" value="RCK_N"/>
</dbReference>
<dbReference type="PANTHER" id="PTHR10027">
    <property type="entry name" value="CALCIUM-ACTIVATED POTASSIUM CHANNEL ALPHA CHAIN"/>
    <property type="match status" value="1"/>
</dbReference>
<evidence type="ECO:0000259" key="13">
    <source>
        <dbReference type="Pfam" id="PF22614"/>
    </source>
</evidence>
<dbReference type="Pfam" id="PF22614">
    <property type="entry name" value="Slo-like_RCK"/>
    <property type="match status" value="2"/>
</dbReference>
<dbReference type="EMBL" id="CAIX01000051">
    <property type="protein sequence ID" value="CCI43572.1"/>
    <property type="molecule type" value="Genomic_DNA"/>
</dbReference>
<protein>
    <submittedName>
        <fullName evidence="14">Uncharacterized protein</fullName>
    </submittedName>
</protein>
<dbReference type="AlphaFoldDB" id="A0A024GB60"/>
<evidence type="ECO:0000259" key="12">
    <source>
        <dbReference type="Pfam" id="PF03493"/>
    </source>
</evidence>
<dbReference type="GO" id="GO:0016020">
    <property type="term" value="C:membrane"/>
    <property type="evidence" value="ECO:0007669"/>
    <property type="project" value="UniProtKB-SubCell"/>
</dbReference>
<keyword evidence="5" id="KW-0631">Potassium channel</keyword>
<evidence type="ECO:0000256" key="2">
    <source>
        <dbReference type="ARBA" id="ARBA00022448"/>
    </source>
</evidence>
<evidence type="ECO:0000256" key="5">
    <source>
        <dbReference type="ARBA" id="ARBA00022826"/>
    </source>
</evidence>
<feature type="transmembrane region" description="Helical" evidence="11">
    <location>
        <begin position="112"/>
        <end position="131"/>
    </location>
</feature>
<dbReference type="InParanoid" id="A0A024GB60"/>
<keyword evidence="15" id="KW-1185">Reference proteome</keyword>
<comment type="caution">
    <text evidence="14">The sequence shown here is derived from an EMBL/GenBank/DDBJ whole genome shotgun (WGS) entry which is preliminary data.</text>
</comment>
<proteinExistence type="predicted"/>
<feature type="domain" description="RCK N-terminal" evidence="13">
    <location>
        <begin position="315"/>
        <end position="433"/>
    </location>
</feature>
<dbReference type="OrthoDB" id="297496at2759"/>
<dbReference type="InterPro" id="IPR047871">
    <property type="entry name" value="K_chnl_Slo-like"/>
</dbReference>
<evidence type="ECO:0000313" key="14">
    <source>
        <dbReference type="EMBL" id="CCI43572.1"/>
    </source>
</evidence>
<keyword evidence="7 11" id="KW-1133">Transmembrane helix</keyword>
<dbReference type="Gene3D" id="3.40.50.720">
    <property type="entry name" value="NAD(P)-binding Rossmann-like Domain"/>
    <property type="match status" value="1"/>
</dbReference>
<dbReference type="InterPro" id="IPR003929">
    <property type="entry name" value="K_chnl_BK_asu"/>
</dbReference>
<evidence type="ECO:0000256" key="7">
    <source>
        <dbReference type="ARBA" id="ARBA00022989"/>
    </source>
</evidence>
<evidence type="ECO:0000256" key="6">
    <source>
        <dbReference type="ARBA" id="ARBA00022958"/>
    </source>
</evidence>
<evidence type="ECO:0000256" key="8">
    <source>
        <dbReference type="ARBA" id="ARBA00023065"/>
    </source>
</evidence>